<organism evidence="1 2">
    <name type="scientific">Methylobacterium oryzihabitans</name>
    <dbReference type="NCBI Taxonomy" id="2499852"/>
    <lineage>
        <taxon>Bacteria</taxon>
        <taxon>Pseudomonadati</taxon>
        <taxon>Pseudomonadota</taxon>
        <taxon>Alphaproteobacteria</taxon>
        <taxon>Hyphomicrobiales</taxon>
        <taxon>Methylobacteriaceae</taxon>
        <taxon>Methylobacterium</taxon>
    </lineage>
</organism>
<keyword evidence="2" id="KW-1185">Reference proteome</keyword>
<sequence length="224" mass="25288">MPAFDMSAFEAVQSAVTSKPRAATTVFPAPSLTSNASIDEAREQLRASTDTIIERYTSWRAGVLRGLAEMPILIESACRSESLDLLRSLSNHLADQLEGVEGDRKTYADMDGESIRGVLMIAARSRQISADTERFMRREIRRIEQMAKGRAATYEKILTRIRDARERLDSFISSQVLDSAPLREDEKSEYMQNALRRPADVEGVRERTARRLKQFPKTAAYLAR</sequence>
<reference evidence="1 2" key="1">
    <citation type="submission" date="2019-01" db="EMBL/GenBank/DDBJ databases">
        <authorList>
            <person name="Chen W.-M."/>
        </authorList>
    </citation>
    <scope>NUCLEOTIDE SEQUENCE [LARGE SCALE GENOMIC DNA]</scope>
    <source>
        <strain evidence="1 2">TER-1</strain>
    </source>
</reference>
<evidence type="ECO:0000313" key="1">
    <source>
        <dbReference type="EMBL" id="RVU21919.1"/>
    </source>
</evidence>
<proteinExistence type="predicted"/>
<comment type="caution">
    <text evidence="1">The sequence shown here is derived from an EMBL/GenBank/DDBJ whole genome shotgun (WGS) entry which is preliminary data.</text>
</comment>
<dbReference type="RefSeq" id="WP_127727161.1">
    <property type="nucleotide sequence ID" value="NZ_SACP01000001.1"/>
</dbReference>
<protein>
    <submittedName>
        <fullName evidence="1">Uncharacterized protein</fullName>
    </submittedName>
</protein>
<dbReference type="AlphaFoldDB" id="A0A437PI06"/>
<dbReference type="Proteomes" id="UP000286997">
    <property type="component" value="Unassembled WGS sequence"/>
</dbReference>
<evidence type="ECO:0000313" key="2">
    <source>
        <dbReference type="Proteomes" id="UP000286997"/>
    </source>
</evidence>
<dbReference type="EMBL" id="SACP01000001">
    <property type="protein sequence ID" value="RVU21919.1"/>
    <property type="molecule type" value="Genomic_DNA"/>
</dbReference>
<gene>
    <name evidence="1" type="ORF">EOE48_02420</name>
</gene>
<name>A0A437PI06_9HYPH</name>
<accession>A0A437PI06</accession>